<evidence type="ECO:0000256" key="1">
    <source>
        <dbReference type="ARBA" id="ARBA00005568"/>
    </source>
</evidence>
<dbReference type="Gene3D" id="3.20.20.60">
    <property type="entry name" value="Phosphoenolpyruvate-binding domains"/>
    <property type="match status" value="1"/>
</dbReference>
<evidence type="ECO:0000313" key="6">
    <source>
        <dbReference type="Proteomes" id="UP001596039"/>
    </source>
</evidence>
<protein>
    <submittedName>
        <fullName evidence="5">HpcH/HpaI aldolase/citrate lyase family protein</fullName>
    </submittedName>
</protein>
<dbReference type="InterPro" id="IPR015813">
    <property type="entry name" value="Pyrv/PenolPyrv_kinase-like_dom"/>
</dbReference>
<dbReference type="Proteomes" id="UP001596039">
    <property type="component" value="Unassembled WGS sequence"/>
</dbReference>
<dbReference type="InterPro" id="IPR050251">
    <property type="entry name" value="HpcH-HpaI_aldolase"/>
</dbReference>
<proteinExistence type="inferred from homology"/>
<keyword evidence="3 5" id="KW-0456">Lyase</keyword>
<dbReference type="PANTHER" id="PTHR30502:SF0">
    <property type="entry name" value="PHOSPHOENOLPYRUVATE CARBOXYLASE FAMILY PROTEIN"/>
    <property type="match status" value="1"/>
</dbReference>
<feature type="domain" description="HpcH/HpaI aldolase/citrate lyase" evidence="4">
    <location>
        <begin position="28"/>
        <end position="211"/>
    </location>
</feature>
<gene>
    <name evidence="5" type="ORF">ACFPJ4_10265</name>
</gene>
<dbReference type="InterPro" id="IPR005000">
    <property type="entry name" value="Aldolase/citrate-lyase_domain"/>
</dbReference>
<evidence type="ECO:0000259" key="4">
    <source>
        <dbReference type="Pfam" id="PF03328"/>
    </source>
</evidence>
<dbReference type="Pfam" id="PF03328">
    <property type="entry name" value="HpcH_HpaI"/>
    <property type="match status" value="1"/>
</dbReference>
<dbReference type="InterPro" id="IPR040442">
    <property type="entry name" value="Pyrv_kinase-like_dom_sf"/>
</dbReference>
<keyword evidence="2" id="KW-0479">Metal-binding</keyword>
<dbReference type="PANTHER" id="PTHR30502">
    <property type="entry name" value="2-KETO-3-DEOXY-L-RHAMNONATE ALDOLASE"/>
    <property type="match status" value="1"/>
</dbReference>
<organism evidence="5 6">
    <name type="scientific">Lysinimonas soli</name>
    <dbReference type="NCBI Taxonomy" id="1074233"/>
    <lineage>
        <taxon>Bacteria</taxon>
        <taxon>Bacillati</taxon>
        <taxon>Actinomycetota</taxon>
        <taxon>Actinomycetes</taxon>
        <taxon>Micrococcales</taxon>
        <taxon>Microbacteriaceae</taxon>
        <taxon>Lysinimonas</taxon>
    </lineage>
</organism>
<keyword evidence="6" id="KW-1185">Reference proteome</keyword>
<comment type="similarity">
    <text evidence="1">Belongs to the HpcH/HpaI aldolase family.</text>
</comment>
<name>A0ABW0NRB6_9MICO</name>
<comment type="caution">
    <text evidence="5">The sequence shown here is derived from an EMBL/GenBank/DDBJ whole genome shotgun (WGS) entry which is preliminary data.</text>
</comment>
<reference evidence="6" key="1">
    <citation type="journal article" date="2019" name="Int. J. Syst. Evol. Microbiol.">
        <title>The Global Catalogue of Microorganisms (GCM) 10K type strain sequencing project: providing services to taxonomists for standard genome sequencing and annotation.</title>
        <authorList>
            <consortium name="The Broad Institute Genomics Platform"/>
            <consortium name="The Broad Institute Genome Sequencing Center for Infectious Disease"/>
            <person name="Wu L."/>
            <person name="Ma J."/>
        </authorList>
    </citation>
    <scope>NUCLEOTIDE SEQUENCE [LARGE SCALE GENOMIC DNA]</scope>
    <source>
        <strain evidence="6">CGMCC 4.6997</strain>
    </source>
</reference>
<sequence>MPGPHNGLRARLSAAEPLGAALLTIPDPGIAEVLSASGFDVVIIDGEHGPFTLASMRACVVAMASSSVHIVVRVAGHDEVLIKSALELGVDGVMVPRVETAEEAVRISRFSRYPPHGSRGVGISRATAYGADLVGQVDRADSSTAVMVMIESRAGLENAAAIAAVEGIDALIVGPVDLAVEMGSPIGAGSDAVDAGYQRVIDAARTSGISAGVGGNPRVWRVRGASFFMTFVDVVSLSSAARAEATALRAAIDS</sequence>
<dbReference type="RefSeq" id="WP_386740309.1">
    <property type="nucleotide sequence ID" value="NZ_JBHSMG010000002.1"/>
</dbReference>
<accession>A0ABW0NRB6</accession>
<dbReference type="SUPFAM" id="SSF51621">
    <property type="entry name" value="Phosphoenolpyruvate/pyruvate domain"/>
    <property type="match status" value="1"/>
</dbReference>
<dbReference type="GO" id="GO:0016829">
    <property type="term" value="F:lyase activity"/>
    <property type="evidence" value="ECO:0007669"/>
    <property type="project" value="UniProtKB-KW"/>
</dbReference>
<evidence type="ECO:0000256" key="3">
    <source>
        <dbReference type="ARBA" id="ARBA00023239"/>
    </source>
</evidence>
<evidence type="ECO:0000313" key="5">
    <source>
        <dbReference type="EMBL" id="MFC5502620.1"/>
    </source>
</evidence>
<dbReference type="EMBL" id="JBHSMG010000002">
    <property type="protein sequence ID" value="MFC5502620.1"/>
    <property type="molecule type" value="Genomic_DNA"/>
</dbReference>
<evidence type="ECO:0000256" key="2">
    <source>
        <dbReference type="ARBA" id="ARBA00022723"/>
    </source>
</evidence>